<feature type="binding site" evidence="8">
    <location>
        <position position="98"/>
    </location>
    <ligand>
        <name>Zn(2+)</name>
        <dbReference type="ChEBI" id="CHEBI:29105"/>
        <note>catalytic</note>
    </ligand>
</feature>
<dbReference type="PIRSF" id="PIRSF006334">
    <property type="entry name" value="Cdd_plus_pseudo"/>
    <property type="match status" value="1"/>
</dbReference>
<dbReference type="RefSeq" id="WP_188673812.1">
    <property type="nucleotide sequence ID" value="NZ_BMKA01000002.1"/>
</dbReference>
<reference evidence="10" key="1">
    <citation type="journal article" date="2014" name="Int. J. Syst. Evol. Microbiol.">
        <title>Complete genome sequence of Corynebacterium casei LMG S-19264T (=DSM 44701T), isolated from a smear-ripened cheese.</title>
        <authorList>
            <consortium name="US DOE Joint Genome Institute (JGI-PGF)"/>
            <person name="Walter F."/>
            <person name="Albersmeier A."/>
            <person name="Kalinowski J."/>
            <person name="Ruckert C."/>
        </authorList>
    </citation>
    <scope>NUCLEOTIDE SEQUENCE</scope>
    <source>
        <strain evidence="10">CGMCC 1.15880</strain>
    </source>
</reference>
<evidence type="ECO:0000256" key="8">
    <source>
        <dbReference type="PIRSR" id="PIRSR006334-3"/>
    </source>
</evidence>
<keyword evidence="11" id="KW-1185">Reference proteome</keyword>
<dbReference type="PANTHER" id="PTHR11644:SF2">
    <property type="entry name" value="CYTIDINE DEAMINASE"/>
    <property type="match status" value="1"/>
</dbReference>
<dbReference type="GO" id="GO:0005829">
    <property type="term" value="C:cytosol"/>
    <property type="evidence" value="ECO:0007669"/>
    <property type="project" value="TreeGrafter"/>
</dbReference>
<dbReference type="EMBL" id="BMKA01000002">
    <property type="protein sequence ID" value="GGA18330.1"/>
    <property type="molecule type" value="Genomic_DNA"/>
</dbReference>
<dbReference type="GO" id="GO:0072527">
    <property type="term" value="P:pyrimidine-containing compound metabolic process"/>
    <property type="evidence" value="ECO:0007669"/>
    <property type="project" value="UniProtKB-ARBA"/>
</dbReference>
<comment type="cofactor">
    <cofactor evidence="8">
        <name>Zn(2+)</name>
        <dbReference type="ChEBI" id="CHEBI:29105"/>
    </cofactor>
    <text evidence="8">Binds 1 zinc ion.</text>
</comment>
<gene>
    <name evidence="10" type="primary">cdd</name>
    <name evidence="10" type="ORF">GCM10011498_18750</name>
</gene>
<dbReference type="PANTHER" id="PTHR11644">
    <property type="entry name" value="CYTIDINE DEAMINASE"/>
    <property type="match status" value="1"/>
</dbReference>
<dbReference type="SUPFAM" id="SSF53927">
    <property type="entry name" value="Cytidine deaminase-like"/>
    <property type="match status" value="2"/>
</dbReference>
<dbReference type="InterPro" id="IPR013171">
    <property type="entry name" value="Cyd/dCyd_deaminase_Zn-bd"/>
</dbReference>
<comment type="caution">
    <text evidence="10">The sequence shown here is derived from an EMBL/GenBank/DDBJ whole genome shotgun (WGS) entry which is preliminary data.</text>
</comment>
<dbReference type="Pfam" id="PF08211">
    <property type="entry name" value="dCMP_cyt_deam_2"/>
    <property type="match status" value="1"/>
</dbReference>
<feature type="domain" description="CMP/dCMP-type deaminase" evidence="9">
    <location>
        <begin position="192"/>
        <end position="304"/>
    </location>
</feature>
<evidence type="ECO:0000256" key="5">
    <source>
        <dbReference type="ARBA" id="ARBA00022833"/>
    </source>
</evidence>
<proteinExistence type="inferred from homology"/>
<evidence type="ECO:0000256" key="2">
    <source>
        <dbReference type="ARBA" id="ARBA00011738"/>
    </source>
</evidence>
<feature type="active site" description="Proton donor" evidence="6">
    <location>
        <position position="100"/>
    </location>
</feature>
<dbReference type="Gene3D" id="3.40.140.10">
    <property type="entry name" value="Cytidine Deaminase, domain 2"/>
    <property type="match status" value="2"/>
</dbReference>
<protein>
    <submittedName>
        <fullName evidence="10">Cytidine deaminase</fullName>
    </submittedName>
</protein>
<feature type="binding site" evidence="8">
    <location>
        <position position="125"/>
    </location>
    <ligand>
        <name>Zn(2+)</name>
        <dbReference type="ChEBI" id="CHEBI:29105"/>
        <note>catalytic</note>
    </ligand>
</feature>
<dbReference type="Pfam" id="PF00383">
    <property type="entry name" value="dCMP_cyt_deam_1"/>
    <property type="match status" value="1"/>
</dbReference>
<evidence type="ECO:0000256" key="3">
    <source>
        <dbReference type="ARBA" id="ARBA00022723"/>
    </source>
</evidence>
<dbReference type="GO" id="GO:0055086">
    <property type="term" value="P:nucleobase-containing small molecule metabolic process"/>
    <property type="evidence" value="ECO:0007669"/>
    <property type="project" value="UniProtKB-ARBA"/>
</dbReference>
<dbReference type="PROSITE" id="PS51747">
    <property type="entry name" value="CYT_DCMP_DEAMINASES_2"/>
    <property type="match status" value="2"/>
</dbReference>
<evidence type="ECO:0000256" key="4">
    <source>
        <dbReference type="ARBA" id="ARBA00022801"/>
    </source>
</evidence>
<dbReference type="InterPro" id="IPR016193">
    <property type="entry name" value="Cytidine_deaminase-like"/>
</dbReference>
<dbReference type="Proteomes" id="UP000628017">
    <property type="component" value="Unassembled WGS sequence"/>
</dbReference>
<evidence type="ECO:0000256" key="6">
    <source>
        <dbReference type="PIRSR" id="PIRSR006334-1"/>
    </source>
</evidence>
<dbReference type="InterPro" id="IPR002125">
    <property type="entry name" value="CMP_dCMP_dom"/>
</dbReference>
<organism evidence="10 11">
    <name type="scientific">Neptunicoccus cionae</name>
    <dbReference type="NCBI Taxonomy" id="2035344"/>
    <lineage>
        <taxon>Bacteria</taxon>
        <taxon>Pseudomonadati</taxon>
        <taxon>Pseudomonadota</taxon>
        <taxon>Alphaproteobacteria</taxon>
        <taxon>Rhodobacterales</taxon>
        <taxon>Paracoccaceae</taxon>
        <taxon>Neptunicoccus</taxon>
    </lineage>
</organism>
<sequence>MTDLPFPDTFPPELREILVPDLSRGAMISASTVQKVRDQLGIDTESLMIRLLPVAAAYARVPLSGFHVGAIVLGSTTGNLYFGSNMEFSGHALSFSVHGEQSAINHAWQMGEQGLLALAVNAAPCGYCRQFMNELASAAHGFNILMRDGAGEDDFSYSTKPLSHYLPESFGPADLGMEGGLMSSQDQSLTIQSEDPLAQAALKAANASYAPYTGGHCGIAVAQSDGTIFTGRYGENAAYNPSFSPLESALALMNMRQPCQTPYAITAATLVEAEAPISQRSATEAVLSAIAPDVQLTYIKANTR</sequence>
<dbReference type="InterPro" id="IPR050202">
    <property type="entry name" value="Cyt/Deoxycyt_deaminase"/>
</dbReference>
<comment type="subunit">
    <text evidence="2">Homodimer.</text>
</comment>
<keyword evidence="3 8" id="KW-0479">Metal-binding</keyword>
<evidence type="ECO:0000313" key="11">
    <source>
        <dbReference type="Proteomes" id="UP000628017"/>
    </source>
</evidence>
<dbReference type="InterPro" id="IPR016192">
    <property type="entry name" value="APOBEC/CMP_deaminase_Zn-bd"/>
</dbReference>
<accession>A0A916VQJ3</accession>
<feature type="domain" description="CMP/dCMP-type deaminase" evidence="9">
    <location>
        <begin position="43"/>
        <end position="173"/>
    </location>
</feature>
<dbReference type="NCBIfam" id="NF006537">
    <property type="entry name" value="PRK09027.1"/>
    <property type="match status" value="1"/>
</dbReference>
<evidence type="ECO:0000259" key="9">
    <source>
        <dbReference type="PROSITE" id="PS51747"/>
    </source>
</evidence>
<evidence type="ECO:0000313" key="10">
    <source>
        <dbReference type="EMBL" id="GGA18330.1"/>
    </source>
</evidence>
<dbReference type="PROSITE" id="PS00903">
    <property type="entry name" value="CYT_DCMP_DEAMINASES_1"/>
    <property type="match status" value="1"/>
</dbReference>
<dbReference type="GO" id="GO:0008270">
    <property type="term" value="F:zinc ion binding"/>
    <property type="evidence" value="ECO:0007669"/>
    <property type="project" value="InterPro"/>
</dbReference>
<dbReference type="GO" id="GO:0004126">
    <property type="term" value="F:cytidine deaminase activity"/>
    <property type="evidence" value="ECO:0007669"/>
    <property type="project" value="InterPro"/>
</dbReference>
<reference evidence="10" key="2">
    <citation type="submission" date="2020-09" db="EMBL/GenBank/DDBJ databases">
        <authorList>
            <person name="Sun Q."/>
            <person name="Zhou Y."/>
        </authorList>
    </citation>
    <scope>NUCLEOTIDE SEQUENCE</scope>
    <source>
        <strain evidence="10">CGMCC 1.15880</strain>
    </source>
</reference>
<name>A0A916VQJ3_9RHOB</name>
<feature type="binding site" evidence="7">
    <location>
        <begin position="85"/>
        <end position="87"/>
    </location>
    <ligand>
        <name>substrate</name>
    </ligand>
</feature>
<evidence type="ECO:0000256" key="1">
    <source>
        <dbReference type="ARBA" id="ARBA00006576"/>
    </source>
</evidence>
<dbReference type="CDD" id="cd01283">
    <property type="entry name" value="cytidine_deaminase"/>
    <property type="match status" value="1"/>
</dbReference>
<dbReference type="GO" id="GO:0042802">
    <property type="term" value="F:identical protein binding"/>
    <property type="evidence" value="ECO:0007669"/>
    <property type="project" value="UniProtKB-ARBA"/>
</dbReference>
<dbReference type="AlphaFoldDB" id="A0A916VQJ3"/>
<comment type="similarity">
    <text evidence="1">Belongs to the cytidine and deoxycytidylate deaminase family.</text>
</comment>
<feature type="binding site" evidence="8">
    <location>
        <position position="128"/>
    </location>
    <ligand>
        <name>Zn(2+)</name>
        <dbReference type="ChEBI" id="CHEBI:29105"/>
        <note>catalytic</note>
    </ligand>
</feature>
<keyword evidence="4" id="KW-0378">Hydrolase</keyword>
<keyword evidence="5 8" id="KW-0862">Zinc</keyword>
<evidence type="ECO:0000256" key="7">
    <source>
        <dbReference type="PIRSR" id="PIRSR006334-2"/>
    </source>
</evidence>